<dbReference type="InterPro" id="IPR029787">
    <property type="entry name" value="Nucleotide_cyclase"/>
</dbReference>
<dbReference type="CDD" id="cd01948">
    <property type="entry name" value="EAL"/>
    <property type="match status" value="1"/>
</dbReference>
<evidence type="ECO:0000256" key="1">
    <source>
        <dbReference type="SAM" id="Phobius"/>
    </source>
</evidence>
<dbReference type="SUPFAM" id="SSF141868">
    <property type="entry name" value="EAL domain-like"/>
    <property type="match status" value="1"/>
</dbReference>
<dbReference type="Pfam" id="PF00563">
    <property type="entry name" value="EAL"/>
    <property type="match status" value="1"/>
</dbReference>
<dbReference type="InterPro" id="IPR001633">
    <property type="entry name" value="EAL_dom"/>
</dbReference>
<evidence type="ECO:0000313" key="5">
    <source>
        <dbReference type="Proteomes" id="UP000264002"/>
    </source>
</evidence>
<dbReference type="InterPro" id="IPR050706">
    <property type="entry name" value="Cyclic-di-GMP_PDE-like"/>
</dbReference>
<dbReference type="PANTHER" id="PTHR33121">
    <property type="entry name" value="CYCLIC DI-GMP PHOSPHODIESTERASE PDEF"/>
    <property type="match status" value="1"/>
</dbReference>
<dbReference type="InterPro" id="IPR035919">
    <property type="entry name" value="EAL_sf"/>
</dbReference>
<gene>
    <name evidence="4" type="ORF">DYP60_03735</name>
</gene>
<evidence type="ECO:0000313" key="4">
    <source>
        <dbReference type="EMBL" id="RFU95597.1"/>
    </source>
</evidence>
<dbReference type="NCBIfam" id="TIGR00254">
    <property type="entry name" value="GGDEF"/>
    <property type="match status" value="1"/>
</dbReference>
<feature type="transmembrane region" description="Helical" evidence="1">
    <location>
        <begin position="133"/>
        <end position="160"/>
    </location>
</feature>
<reference evidence="4 5" key="2">
    <citation type="submission" date="2018-09" db="EMBL/GenBank/DDBJ databases">
        <title>Genome of Sphaerochaeta halotolerans strain 4-11.</title>
        <authorList>
            <person name="Nazina T.N."/>
            <person name="Sokolova D.S."/>
        </authorList>
    </citation>
    <scope>NUCLEOTIDE SEQUENCE [LARGE SCALE GENOMIC DNA]</scope>
    <source>
        <strain evidence="4 5">4-11</strain>
    </source>
</reference>
<evidence type="ECO:0000259" key="2">
    <source>
        <dbReference type="PROSITE" id="PS50883"/>
    </source>
</evidence>
<name>A0A372MIH5_9SPIR</name>
<protein>
    <submittedName>
        <fullName evidence="4">Bifunctional diguanylate cyclase/phosphodiesterase</fullName>
    </submittedName>
</protein>
<dbReference type="PROSITE" id="PS50883">
    <property type="entry name" value="EAL"/>
    <property type="match status" value="1"/>
</dbReference>
<dbReference type="SMART" id="SM00267">
    <property type="entry name" value="GGDEF"/>
    <property type="match status" value="1"/>
</dbReference>
<keyword evidence="1" id="KW-1133">Transmembrane helix</keyword>
<reference evidence="5" key="1">
    <citation type="submission" date="2018-08" db="EMBL/GenBank/DDBJ databases">
        <authorList>
            <person name="Grouzdev D.S."/>
            <person name="Krutkina M.S."/>
        </authorList>
    </citation>
    <scope>NUCLEOTIDE SEQUENCE [LARGE SCALE GENOMIC DNA]</scope>
    <source>
        <strain evidence="5">4-11</strain>
    </source>
</reference>
<feature type="domain" description="EAL" evidence="2">
    <location>
        <begin position="383"/>
        <end position="635"/>
    </location>
</feature>
<feature type="transmembrane region" description="Helical" evidence="1">
    <location>
        <begin position="172"/>
        <end position="188"/>
    </location>
</feature>
<feature type="domain" description="GGDEF" evidence="3">
    <location>
        <begin position="243"/>
        <end position="374"/>
    </location>
</feature>
<dbReference type="Pfam" id="PF00990">
    <property type="entry name" value="GGDEF"/>
    <property type="match status" value="1"/>
</dbReference>
<feature type="transmembrane region" description="Helical" evidence="1">
    <location>
        <begin position="66"/>
        <end position="87"/>
    </location>
</feature>
<dbReference type="PANTHER" id="PTHR33121:SF79">
    <property type="entry name" value="CYCLIC DI-GMP PHOSPHODIESTERASE PDED-RELATED"/>
    <property type="match status" value="1"/>
</dbReference>
<dbReference type="Gene3D" id="3.20.20.450">
    <property type="entry name" value="EAL domain"/>
    <property type="match status" value="1"/>
</dbReference>
<dbReference type="Gene3D" id="3.30.70.270">
    <property type="match status" value="1"/>
</dbReference>
<keyword evidence="1" id="KW-0472">Membrane</keyword>
<keyword evidence="5" id="KW-1185">Reference proteome</keyword>
<accession>A0A372MIH5</accession>
<dbReference type="SMART" id="SM00052">
    <property type="entry name" value="EAL"/>
    <property type="match status" value="1"/>
</dbReference>
<dbReference type="SUPFAM" id="SSF55073">
    <property type="entry name" value="Nucleotide cyclase"/>
    <property type="match status" value="1"/>
</dbReference>
<dbReference type="AlphaFoldDB" id="A0A372MIH5"/>
<dbReference type="GO" id="GO:0071111">
    <property type="term" value="F:cyclic-guanylate-specific phosphodiesterase activity"/>
    <property type="evidence" value="ECO:0007669"/>
    <property type="project" value="InterPro"/>
</dbReference>
<feature type="transmembrane region" description="Helical" evidence="1">
    <location>
        <begin position="108"/>
        <end position="127"/>
    </location>
</feature>
<dbReference type="InterPro" id="IPR043128">
    <property type="entry name" value="Rev_trsase/Diguanyl_cyclase"/>
</dbReference>
<comment type="caution">
    <text evidence="4">The sequence shown here is derived from an EMBL/GenBank/DDBJ whole genome shotgun (WGS) entry which is preliminary data.</text>
</comment>
<feature type="transmembrane region" description="Helical" evidence="1">
    <location>
        <begin position="6"/>
        <end position="23"/>
    </location>
</feature>
<organism evidence="4 5">
    <name type="scientific">Sphaerochaeta halotolerans</name>
    <dbReference type="NCBI Taxonomy" id="2293840"/>
    <lineage>
        <taxon>Bacteria</taxon>
        <taxon>Pseudomonadati</taxon>
        <taxon>Spirochaetota</taxon>
        <taxon>Spirochaetia</taxon>
        <taxon>Spirochaetales</taxon>
        <taxon>Sphaerochaetaceae</taxon>
        <taxon>Sphaerochaeta</taxon>
    </lineage>
</organism>
<feature type="transmembrane region" description="Helical" evidence="1">
    <location>
        <begin position="35"/>
        <end position="54"/>
    </location>
</feature>
<keyword evidence="1" id="KW-0812">Transmembrane</keyword>
<proteinExistence type="predicted"/>
<dbReference type="PROSITE" id="PS50887">
    <property type="entry name" value="GGDEF"/>
    <property type="match status" value="1"/>
</dbReference>
<dbReference type="Proteomes" id="UP000264002">
    <property type="component" value="Unassembled WGS sequence"/>
</dbReference>
<dbReference type="CDD" id="cd01949">
    <property type="entry name" value="GGDEF"/>
    <property type="match status" value="1"/>
</dbReference>
<evidence type="ECO:0000259" key="3">
    <source>
        <dbReference type="PROSITE" id="PS50887"/>
    </source>
</evidence>
<dbReference type="EMBL" id="QUWK01000003">
    <property type="protein sequence ID" value="RFU95597.1"/>
    <property type="molecule type" value="Genomic_DNA"/>
</dbReference>
<dbReference type="InterPro" id="IPR000160">
    <property type="entry name" value="GGDEF_dom"/>
</dbReference>
<sequence length="640" mass="72705">MELVVMELFLLIVVVSIVVNQKGSSSVINYHDVDAAGVAGAYIGYLVLALLSHVHIRGLFPFSPAIARLVTILHIVSIPLLIFVWMNSIEKRILSKTSYTVLFHVQRSLLELFCIASFIDLFLNRLFVFSPDLLIIGGSGIPLMLGLSTLFVLVEFYAALVRWKHIEWHERAIMVLTALFLLFSLVLFEVFRQPYMLSLSSAFMLLLSFLSWQRKELLLDWLTRIPNNQAFMEVLKKGIASHQRRTILLLDIENFRLLNERYGEDGGDAILSSFADFLKTTYEQAGVFRIGGNRFILMFPWLTHNELVREVNIIKEKTAKGCTIGETQVSFHVNIAIVEIPLQKNTVDEVVESLSFTMTEIKEKRRQPVIIFNQKLIGVRQRRLDILSILRKALLEQDMIQVYFQPIMDVDGNKPVAAEALMRLQDERMGIISPEEFIPLAEQAGLISMFSEIMLQKVCTFLKAHPTIQERLSHVSINIVAEDLAVWDVTCRLLDILSQRGVDAKKIGFEVTESMVLSSNPIVAKSWEALREVGVRFFLDDFGTGYANLESLVNLPFDTVKIDRSVVTNTTNNHELLSLIAGMLQRLGKEVIAEGIETSEQLEVVKSTKISFVQGFYYSKPLPPEEFLSWLEESPETMKV</sequence>
<dbReference type="RefSeq" id="WP_117329545.1">
    <property type="nucleotide sequence ID" value="NZ_QUWK01000003.1"/>
</dbReference>